<dbReference type="Proteomes" id="UP000002210">
    <property type="component" value="Chromosome"/>
</dbReference>
<dbReference type="AlphaFoldDB" id="A0A158RJA0"/>
<organism evidence="1 2">
    <name type="scientific">Bacillus cereus (strain 03BB102)</name>
    <dbReference type="NCBI Taxonomy" id="572264"/>
    <lineage>
        <taxon>Bacteria</taxon>
        <taxon>Bacillati</taxon>
        <taxon>Bacillota</taxon>
        <taxon>Bacilli</taxon>
        <taxon>Bacillales</taxon>
        <taxon>Bacillaceae</taxon>
        <taxon>Bacillus</taxon>
        <taxon>Bacillus cereus group</taxon>
    </lineage>
</organism>
<proteinExistence type="predicted"/>
<evidence type="ECO:0000313" key="1">
    <source>
        <dbReference type="EMBL" id="ACO27103.1"/>
    </source>
</evidence>
<accession>A0A158RJA0</accession>
<protein>
    <submittedName>
        <fullName evidence="1">Uncharacterized protein</fullName>
    </submittedName>
</protein>
<evidence type="ECO:0000313" key="2">
    <source>
        <dbReference type="Proteomes" id="UP000002210"/>
    </source>
</evidence>
<dbReference type="EMBL" id="CP001407">
    <property type="protein sequence ID" value="ACO27103.1"/>
    <property type="molecule type" value="Genomic_DNA"/>
</dbReference>
<dbReference type="KEGG" id="bcx:BCA_2224"/>
<sequence length="38" mass="4507">MAHICYVKEKRGEGNEISVFSDYWELMVFSDELNVVHM</sequence>
<name>A0A158RJA0_BACC3</name>
<reference evidence="1 2" key="1">
    <citation type="submission" date="2009-02" db="EMBL/GenBank/DDBJ databases">
        <title>Genome sequence of Bacillus cereus 03BB102.</title>
        <authorList>
            <person name="Dodson R.J."/>
            <person name="Jackson P."/>
            <person name="Munk A.C."/>
            <person name="Brettin T."/>
            <person name="Bruce D."/>
            <person name="Detter C."/>
            <person name="Tapia R."/>
            <person name="Han C."/>
            <person name="Sutton G."/>
            <person name="Sims D."/>
        </authorList>
    </citation>
    <scope>NUCLEOTIDE SEQUENCE [LARGE SCALE GENOMIC DNA]</scope>
    <source>
        <strain evidence="1 2">03BB102</strain>
    </source>
</reference>
<gene>
    <name evidence="1" type="ordered locus">BCA_2224</name>
</gene>